<dbReference type="SUPFAM" id="SSF52777">
    <property type="entry name" value="CoA-dependent acyltransferases"/>
    <property type="match status" value="4"/>
</dbReference>
<dbReference type="InterPro" id="IPR045851">
    <property type="entry name" value="AMP-bd_C_sf"/>
</dbReference>
<accession>A0A1C3YUB8</accession>
<evidence type="ECO:0000256" key="2">
    <source>
        <dbReference type="ARBA" id="ARBA00022450"/>
    </source>
</evidence>
<proteinExistence type="predicted"/>
<dbReference type="InterPro" id="IPR023213">
    <property type="entry name" value="CAT-like_dom_sf"/>
</dbReference>
<dbReference type="InterPro" id="IPR009081">
    <property type="entry name" value="PP-bd_ACP"/>
</dbReference>
<dbReference type="STRING" id="1335309.GA0116948_101108"/>
<dbReference type="OrthoDB" id="599826at2"/>
<dbReference type="CDD" id="cd19531">
    <property type="entry name" value="LCL_NRPS-like"/>
    <property type="match status" value="1"/>
</dbReference>
<keyword evidence="2" id="KW-0596">Phosphopantetheine</keyword>
<dbReference type="FunFam" id="3.40.50.12780:FF:000012">
    <property type="entry name" value="Non-ribosomal peptide synthetase"/>
    <property type="match status" value="2"/>
</dbReference>
<dbReference type="InterPro" id="IPR020845">
    <property type="entry name" value="AMP-binding_CS"/>
</dbReference>
<evidence type="ECO:0000256" key="1">
    <source>
        <dbReference type="ARBA" id="ARBA00001957"/>
    </source>
</evidence>
<protein>
    <submittedName>
        <fullName evidence="5">Tyrocidine synthetase-3</fullName>
    </submittedName>
</protein>
<dbReference type="GO" id="GO:0044550">
    <property type="term" value="P:secondary metabolite biosynthetic process"/>
    <property type="evidence" value="ECO:0007669"/>
    <property type="project" value="TreeGrafter"/>
</dbReference>
<dbReference type="Gene3D" id="3.40.50.980">
    <property type="match status" value="4"/>
</dbReference>
<evidence type="ECO:0000313" key="6">
    <source>
        <dbReference type="Proteomes" id="UP000242818"/>
    </source>
</evidence>
<dbReference type="PANTHER" id="PTHR45527">
    <property type="entry name" value="NONRIBOSOMAL PEPTIDE SYNTHETASE"/>
    <property type="match status" value="1"/>
</dbReference>
<dbReference type="InterPro" id="IPR000873">
    <property type="entry name" value="AMP-dep_synth/lig_dom"/>
</dbReference>
<dbReference type="InterPro" id="IPR001242">
    <property type="entry name" value="Condensation_dom"/>
</dbReference>
<organism evidence="5 6">
    <name type="scientific">Chitinophaga costaii</name>
    <dbReference type="NCBI Taxonomy" id="1335309"/>
    <lineage>
        <taxon>Bacteria</taxon>
        <taxon>Pseudomonadati</taxon>
        <taxon>Bacteroidota</taxon>
        <taxon>Chitinophagia</taxon>
        <taxon>Chitinophagales</taxon>
        <taxon>Chitinophagaceae</taxon>
        <taxon>Chitinophaga</taxon>
    </lineage>
</organism>
<dbReference type="SUPFAM" id="SSF47336">
    <property type="entry name" value="ACP-like"/>
    <property type="match status" value="2"/>
</dbReference>
<dbReference type="FunFam" id="3.40.50.980:FF:000001">
    <property type="entry name" value="Non-ribosomal peptide synthetase"/>
    <property type="match status" value="2"/>
</dbReference>
<comment type="cofactor">
    <cofactor evidence="1">
        <name>pantetheine 4'-phosphate</name>
        <dbReference type="ChEBI" id="CHEBI:47942"/>
    </cofactor>
</comment>
<dbReference type="InterPro" id="IPR025110">
    <property type="entry name" value="AMP-bd_C"/>
</dbReference>
<dbReference type="Pfam" id="PF00501">
    <property type="entry name" value="AMP-binding"/>
    <property type="match status" value="2"/>
</dbReference>
<dbReference type="NCBIfam" id="TIGR01733">
    <property type="entry name" value="AA-adenyl-dom"/>
    <property type="match status" value="2"/>
</dbReference>
<dbReference type="Pfam" id="PF00550">
    <property type="entry name" value="PP-binding"/>
    <property type="match status" value="2"/>
</dbReference>
<dbReference type="InterPro" id="IPR020806">
    <property type="entry name" value="PKS_PP-bd"/>
</dbReference>
<name>A0A1C3YUB8_9BACT</name>
<dbReference type="Gene3D" id="1.10.1200.10">
    <property type="entry name" value="ACP-like"/>
    <property type="match status" value="2"/>
</dbReference>
<evidence type="ECO:0000313" key="5">
    <source>
        <dbReference type="EMBL" id="SCB73622.1"/>
    </source>
</evidence>
<dbReference type="PROSITE" id="PS00455">
    <property type="entry name" value="AMP_BINDING"/>
    <property type="match status" value="2"/>
</dbReference>
<dbReference type="Gene3D" id="3.30.559.30">
    <property type="entry name" value="Nonribosomal peptide synthetase, condensation domain"/>
    <property type="match status" value="2"/>
</dbReference>
<dbReference type="InterPro" id="IPR010071">
    <property type="entry name" value="AA_adenyl_dom"/>
</dbReference>
<dbReference type="FunFam" id="1.10.1200.10:FF:000005">
    <property type="entry name" value="Nonribosomal peptide synthetase 1"/>
    <property type="match status" value="2"/>
</dbReference>
<dbReference type="Pfam" id="PF00668">
    <property type="entry name" value="Condensation"/>
    <property type="match status" value="2"/>
</dbReference>
<dbReference type="Proteomes" id="UP000242818">
    <property type="component" value="Unassembled WGS sequence"/>
</dbReference>
<dbReference type="GO" id="GO:0031177">
    <property type="term" value="F:phosphopantetheine binding"/>
    <property type="evidence" value="ECO:0007669"/>
    <property type="project" value="InterPro"/>
</dbReference>
<dbReference type="RefSeq" id="WP_089707915.1">
    <property type="nucleotide sequence ID" value="NZ_FMAR01000001.1"/>
</dbReference>
<keyword evidence="3" id="KW-0597">Phosphoprotein</keyword>
<sequence length="2106" mass="234562">MKLEKSNVQDILELSFAQQGMLFHYLEDSRTNLYNMQAVFDISGAIDVALLEQAFRKVQADNEILRTVFEWKKVKRPLQIVLKSGDLVFEHHFIEDQKNIDQLIATDRNRRFDLQLTPFRIHVITISPVQAILIVTHHHILFDGWSTGILLKEVFTTYRQLQAGAAVPPARKQAYREAMKHITVHSGASPTIKYWKENLREYEINKIPFQQPPHAAAAGKVLTWRHKADANKLKEFAAAHRVTRSAVICTAYGMLLQQYLNTADVVFAMPVSVRDTMVEGVENVMGVFINTLPFRFNYGGGETLLHIVQGVHTRLIEQGSHSLIAYNEIKTLTGIKPREHLFDSILTLENYPLDMASINCNDGFRLELRSTYGDTGIPLVLIVFFDTDLDIIVNYQAAVVGETFVQQLTTRLVNIIDAITTNPYQPLSELPALLPEEQARLLHNFNNTAVTFSAETVLELFNRQVQQQPDTVAVSCGAMALSYKELDQRSNELANCLIAKYGLKPGDFAGILLERSEWLVISILAVLKTGAAYVPIDPNYPEERKKYIINDANIKVLLMEMWQYMEWPDTGAPVLTLDVEFSADPYPDDAPPVAVTPQELAYVIYTSGSTGYPKGVMIKHASLHNYVSWAARSYTNDAIRNFALFTSPAFDLTVTAIFTPLCTGGCLFIFNERDPAMLLQRVFTHEQVQVLKLTPSHLKILLEAAFPWPQGLEGKRILVLGGEQLDTALAKDFCRLYAERIEIFNEYGPTEATVGCMIQLFDPQSTTLSVPIGRPAANTSIYLLDRLLRPALPGTEGELYIGGDCLAAGYLNKEALTAKRFIADPFAGSGARMYKTGDLARWLPDGTLEYVGREDDQLKINGYRIEPGEIESLLKSHPDVQQAVVTLVNKAFPGKGMAAYYQPVIARGHSGLNDVLRQYLQDRLPDYMVPGIWIAVEHFPLTTNGKLNYAALPSPDGTHALNKAAVGYVAPETETECVLASIWEEILQVGNIGVLDDFFALGGESLSATRVANRIRQQLYAEVSINALFDHTVLRELGRYVDRMGAAQLPPLHPATLLPERIPLSFGQQRLWFLDQFEGAAQYHITLALQVDGEVGTSQLTDAFRLLTNRHQPLRTVFPTRAGEPYQLVLPENSWQLTGEKNMTDDAEEVIRAFIHANAAQPFNLAADHPLRVWYLLRNGQLEYIVITVHHIAFDGWSNTLFMNELMAIYNGAIDSLPPLALQYTDYSSWQHTVFSGQLMEAGIQYWETQLREVAALELPADMPRPLQSSYNGADHSFFIDHTTLQRIQEQAAEEDLTLFTWLFTLFQVLLYRYSGQTDVCTGIPVANREQAAIEGLIGYFSNTLAVRTQIQPDQSFRVLLQQVKALLITAYKYAFVPLEKVIDRVGGARDPGRSPLFQYMFILQDKQAYYNLQLGDANAVPVEFAQTKAKFDLTLEVTPAERGLTVVINYNTDLFLPATIRQLGTHYEMLMAAALSSPDIAVSRLNMLTAVEHLLLQSYNHTNVAIPAESTLLDDFNNQVARDPKAVALIFEEAVLSYEELDKASNQLAHLLLAQGVGAGTPVVICLDRSFEMMIGLLGILKAGGAYVPIDPAYPQARIHFIINDTGAGVVLTQLKYAAAITTDVTVFSLDEQPYATYSAISPGRLYSATQAAYIIYTSGTTGQPKGVVNLHNGVYSHLLWMRGYLQLNEQAVFLQKTTFCFDVSVWELFLPLMIGATLVLPLADGQKDPLYLQQLMARYGVTLVHFVPSMLSVFLQEADPVLCKDLRMVVCSGEELKPALAASCLALLPDISLYNLYGPTEAAIDVTAIKVEHPHQYNTGVPIGRPVNNVQLYIVNEAGSLQPPGISGELLIGGIQVAKGYLNRPGQTAKAFISNPVHADDPFRVYRTGDQAMWLPDGNIAYLGRGDHQVKIRGYRIETAELEKVIEAQPHVLQAQVVVKEQATGNKWLAAYITTTGGFEKTALQQALKLLLPEYMQPSRIIVIDNFPLSANGKINRNALPEPDQPVDAARVTVAPATEVEIKLAAIWASLLPVSPIGIRDNFFELGGHSLLATQLLYNVHQQFAVRIPLQTFFKLGTIDNMARYLEVIGSSHENIRDINVMEL</sequence>
<dbReference type="PROSITE" id="PS50075">
    <property type="entry name" value="CARRIER"/>
    <property type="match status" value="2"/>
</dbReference>
<dbReference type="CDD" id="cd05930">
    <property type="entry name" value="A_NRPS"/>
    <property type="match status" value="2"/>
</dbReference>
<dbReference type="PANTHER" id="PTHR45527:SF1">
    <property type="entry name" value="FATTY ACID SYNTHASE"/>
    <property type="match status" value="1"/>
</dbReference>
<dbReference type="Pfam" id="PF13193">
    <property type="entry name" value="AMP-binding_C"/>
    <property type="match status" value="2"/>
</dbReference>
<dbReference type="GO" id="GO:0005737">
    <property type="term" value="C:cytoplasm"/>
    <property type="evidence" value="ECO:0007669"/>
    <property type="project" value="TreeGrafter"/>
</dbReference>
<dbReference type="SMART" id="SM00823">
    <property type="entry name" value="PKS_PP"/>
    <property type="match status" value="2"/>
</dbReference>
<dbReference type="FunFam" id="3.40.50.980:FF:000002">
    <property type="entry name" value="Enterobactin synthetase component F"/>
    <property type="match status" value="1"/>
</dbReference>
<keyword evidence="6" id="KW-1185">Reference proteome</keyword>
<dbReference type="Gene3D" id="3.30.559.10">
    <property type="entry name" value="Chloramphenicol acetyltransferase-like domain"/>
    <property type="match status" value="2"/>
</dbReference>
<dbReference type="InterPro" id="IPR006162">
    <property type="entry name" value="Ppantetheine_attach_site"/>
</dbReference>
<feature type="domain" description="Carrier" evidence="4">
    <location>
        <begin position="2017"/>
        <end position="2092"/>
    </location>
</feature>
<feature type="domain" description="Carrier" evidence="4">
    <location>
        <begin position="970"/>
        <end position="1045"/>
    </location>
</feature>
<reference evidence="5 6" key="1">
    <citation type="submission" date="2016-08" db="EMBL/GenBank/DDBJ databases">
        <authorList>
            <person name="Seilhamer J.J."/>
        </authorList>
    </citation>
    <scope>NUCLEOTIDE SEQUENCE [LARGE SCALE GENOMIC DNA]</scope>
    <source>
        <strain evidence="5 6">A37T2</strain>
    </source>
</reference>
<dbReference type="GO" id="GO:0003824">
    <property type="term" value="F:catalytic activity"/>
    <property type="evidence" value="ECO:0007669"/>
    <property type="project" value="InterPro"/>
</dbReference>
<evidence type="ECO:0000256" key="3">
    <source>
        <dbReference type="ARBA" id="ARBA00022553"/>
    </source>
</evidence>
<dbReference type="InterPro" id="IPR036736">
    <property type="entry name" value="ACP-like_sf"/>
</dbReference>
<evidence type="ECO:0000259" key="4">
    <source>
        <dbReference type="PROSITE" id="PS50075"/>
    </source>
</evidence>
<dbReference type="FunFam" id="2.30.38.10:FF:000001">
    <property type="entry name" value="Non-ribosomal peptide synthetase PvdI"/>
    <property type="match status" value="1"/>
</dbReference>
<dbReference type="EMBL" id="FMAR01000001">
    <property type="protein sequence ID" value="SCB73622.1"/>
    <property type="molecule type" value="Genomic_DNA"/>
</dbReference>
<dbReference type="Gene3D" id="2.30.38.10">
    <property type="entry name" value="Luciferase, Domain 3"/>
    <property type="match status" value="2"/>
</dbReference>
<dbReference type="NCBIfam" id="NF003417">
    <property type="entry name" value="PRK04813.1"/>
    <property type="match status" value="2"/>
</dbReference>
<dbReference type="Gene3D" id="3.30.300.30">
    <property type="match status" value="2"/>
</dbReference>
<dbReference type="SUPFAM" id="SSF56801">
    <property type="entry name" value="Acetyl-CoA synthetase-like"/>
    <property type="match status" value="2"/>
</dbReference>
<dbReference type="GO" id="GO:0043041">
    <property type="term" value="P:amino acid activation for nonribosomal peptide biosynthetic process"/>
    <property type="evidence" value="ECO:0007669"/>
    <property type="project" value="TreeGrafter"/>
</dbReference>
<dbReference type="PROSITE" id="PS00012">
    <property type="entry name" value="PHOSPHOPANTETHEINE"/>
    <property type="match status" value="1"/>
</dbReference>
<gene>
    <name evidence="5" type="ORF">GA0116948_101108</name>
</gene>